<name>A0A931F5D0_9ACTN</name>
<organism evidence="2 3">
    <name type="scientific">Nonomuraea cypriaca</name>
    <dbReference type="NCBI Taxonomy" id="1187855"/>
    <lineage>
        <taxon>Bacteria</taxon>
        <taxon>Bacillati</taxon>
        <taxon>Actinomycetota</taxon>
        <taxon>Actinomycetes</taxon>
        <taxon>Streptosporangiales</taxon>
        <taxon>Streptosporangiaceae</taxon>
        <taxon>Nonomuraea</taxon>
    </lineage>
</organism>
<feature type="region of interest" description="Disordered" evidence="1">
    <location>
        <begin position="1"/>
        <end position="40"/>
    </location>
</feature>
<keyword evidence="3" id="KW-1185">Reference proteome</keyword>
<evidence type="ECO:0000313" key="3">
    <source>
        <dbReference type="Proteomes" id="UP000605361"/>
    </source>
</evidence>
<evidence type="ECO:0000313" key="2">
    <source>
        <dbReference type="EMBL" id="MBF8193567.1"/>
    </source>
</evidence>
<dbReference type="SUPFAM" id="SSF53474">
    <property type="entry name" value="alpha/beta-Hydrolases"/>
    <property type="match status" value="1"/>
</dbReference>
<sequence>PVETAARAGAPPIGAAARAGAPPAATGARPGAPPAGTALRAGAPPVGIGATGVGLPSSPTAFGGSRHLVFLHGRGQQGRDPELLRRYWTAGLNGGLTRAGLGTIAPADVWFPFYAPQLIQAMRTGEALPRAVDDPLEAAAPEPGATRQLYERMITEAAARAGMPAERAGAEGLGDAVHQGLSWLADTTDLDRLLIAAIFADVAAYLDDEQVREAVLDRVLRTMPRTGRLVLVSHSLGTVVAMDLLPRLDPGVEVELLVTAGSPLGMDSVHQRLLSGGPQRPDRVAHWFNAWCPVDPVAIGCPLSDHWLGELAETPVANPAARAHDIEEYLAHPEVAHVIGIPLTAPAPV</sequence>
<accession>A0A931F5D0</accession>
<dbReference type="Gene3D" id="3.40.50.1820">
    <property type="entry name" value="alpha/beta hydrolase"/>
    <property type="match status" value="1"/>
</dbReference>
<comment type="caution">
    <text evidence="2">The sequence shown here is derived from an EMBL/GenBank/DDBJ whole genome shotgun (WGS) entry which is preliminary data.</text>
</comment>
<evidence type="ECO:0000256" key="1">
    <source>
        <dbReference type="SAM" id="MobiDB-lite"/>
    </source>
</evidence>
<keyword evidence="2" id="KW-0378">Hydrolase</keyword>
<keyword evidence="2" id="KW-0645">Protease</keyword>
<dbReference type="AlphaFoldDB" id="A0A931F5D0"/>
<reference evidence="2" key="1">
    <citation type="submission" date="2020-11" db="EMBL/GenBank/DDBJ databases">
        <title>Whole-genome analyses of Nonomuraea sp. K274.</title>
        <authorList>
            <person name="Veyisoglu A."/>
        </authorList>
    </citation>
    <scope>NUCLEOTIDE SEQUENCE</scope>
    <source>
        <strain evidence="2">K274</strain>
    </source>
</reference>
<gene>
    <name evidence="2" type="ORF">ITP53_49420</name>
</gene>
<dbReference type="GO" id="GO:0006508">
    <property type="term" value="P:proteolysis"/>
    <property type="evidence" value="ECO:0007669"/>
    <property type="project" value="UniProtKB-KW"/>
</dbReference>
<protein>
    <submittedName>
        <fullName evidence="2">Serine protease</fullName>
    </submittedName>
</protein>
<dbReference type="Proteomes" id="UP000605361">
    <property type="component" value="Unassembled WGS sequence"/>
</dbReference>
<dbReference type="EMBL" id="JADOGI010000297">
    <property type="protein sequence ID" value="MBF8193567.1"/>
    <property type="molecule type" value="Genomic_DNA"/>
</dbReference>
<dbReference type="GO" id="GO:0008233">
    <property type="term" value="F:peptidase activity"/>
    <property type="evidence" value="ECO:0007669"/>
    <property type="project" value="UniProtKB-KW"/>
</dbReference>
<dbReference type="InterPro" id="IPR029058">
    <property type="entry name" value="AB_hydrolase_fold"/>
</dbReference>
<feature type="non-terminal residue" evidence="2">
    <location>
        <position position="1"/>
    </location>
</feature>
<proteinExistence type="predicted"/>